<evidence type="ECO:0000313" key="2">
    <source>
        <dbReference type="Proteomes" id="UP001054837"/>
    </source>
</evidence>
<dbReference type="AlphaFoldDB" id="A0AAV4Q757"/>
<sequence>MEGGVVSSAIRIVIMIMGGMGSESLMPPFLHARYSLNVYLGKPGCRANDKLDFACRGAEGPFATKLLNEI</sequence>
<keyword evidence="2" id="KW-1185">Reference proteome</keyword>
<accession>A0AAV4Q757</accession>
<reference evidence="1 2" key="1">
    <citation type="submission" date="2021-06" db="EMBL/GenBank/DDBJ databases">
        <title>Caerostris darwini draft genome.</title>
        <authorList>
            <person name="Kono N."/>
            <person name="Arakawa K."/>
        </authorList>
    </citation>
    <scope>NUCLEOTIDE SEQUENCE [LARGE SCALE GENOMIC DNA]</scope>
</reference>
<name>A0AAV4Q757_9ARAC</name>
<comment type="caution">
    <text evidence="1">The sequence shown here is derived from an EMBL/GenBank/DDBJ whole genome shotgun (WGS) entry which is preliminary data.</text>
</comment>
<proteinExistence type="predicted"/>
<dbReference type="Proteomes" id="UP001054837">
    <property type="component" value="Unassembled WGS sequence"/>
</dbReference>
<dbReference type="EMBL" id="BPLQ01004098">
    <property type="protein sequence ID" value="GIY05533.1"/>
    <property type="molecule type" value="Genomic_DNA"/>
</dbReference>
<protein>
    <submittedName>
        <fullName evidence="1">Uncharacterized protein</fullName>
    </submittedName>
</protein>
<gene>
    <name evidence="1" type="ORF">CDAR_49321</name>
</gene>
<evidence type="ECO:0000313" key="1">
    <source>
        <dbReference type="EMBL" id="GIY05533.1"/>
    </source>
</evidence>
<organism evidence="1 2">
    <name type="scientific">Caerostris darwini</name>
    <dbReference type="NCBI Taxonomy" id="1538125"/>
    <lineage>
        <taxon>Eukaryota</taxon>
        <taxon>Metazoa</taxon>
        <taxon>Ecdysozoa</taxon>
        <taxon>Arthropoda</taxon>
        <taxon>Chelicerata</taxon>
        <taxon>Arachnida</taxon>
        <taxon>Araneae</taxon>
        <taxon>Araneomorphae</taxon>
        <taxon>Entelegynae</taxon>
        <taxon>Araneoidea</taxon>
        <taxon>Araneidae</taxon>
        <taxon>Caerostris</taxon>
    </lineage>
</organism>